<keyword evidence="10" id="KW-1185">Reference proteome</keyword>
<dbReference type="PANTHER" id="PTHR43687:SF6">
    <property type="entry name" value="L-ASPARTATE SEMIALDEHYDE SULFURTRANSFERASE IRON-SULFUR SUBUNIT"/>
    <property type="match status" value="1"/>
</dbReference>
<gene>
    <name evidence="9" type="ordered locus">Ilyop_2283</name>
</gene>
<evidence type="ECO:0000313" key="9">
    <source>
        <dbReference type="EMBL" id="ADO84044.1"/>
    </source>
</evidence>
<evidence type="ECO:0000256" key="2">
    <source>
        <dbReference type="ARBA" id="ARBA00022485"/>
    </source>
</evidence>
<dbReference type="SUPFAM" id="SSF54862">
    <property type="entry name" value="4Fe-4S ferredoxins"/>
    <property type="match status" value="1"/>
</dbReference>
<dbReference type="Pfam" id="PF12838">
    <property type="entry name" value="Fer4_7"/>
    <property type="match status" value="1"/>
</dbReference>
<evidence type="ECO:0000313" key="10">
    <source>
        <dbReference type="Proteomes" id="UP000006875"/>
    </source>
</evidence>
<dbReference type="EMBL" id="CP002282">
    <property type="protein sequence ID" value="ADO84044.1"/>
    <property type="molecule type" value="Genomic_DNA"/>
</dbReference>
<dbReference type="Gene3D" id="3.30.70.20">
    <property type="match status" value="1"/>
</dbReference>
<organism evidence="9 10">
    <name type="scientific">Ilyobacter polytropus (strain ATCC 51220 / DSM 2926 / LMG 16218 / CuHBu1)</name>
    <dbReference type="NCBI Taxonomy" id="572544"/>
    <lineage>
        <taxon>Bacteria</taxon>
        <taxon>Fusobacteriati</taxon>
        <taxon>Fusobacteriota</taxon>
        <taxon>Fusobacteriia</taxon>
        <taxon>Fusobacteriales</taxon>
        <taxon>Fusobacteriaceae</taxon>
        <taxon>Ilyobacter</taxon>
    </lineage>
</organism>
<dbReference type="InterPro" id="IPR017900">
    <property type="entry name" value="4Fe4S_Fe_S_CS"/>
</dbReference>
<dbReference type="Proteomes" id="UP000006875">
    <property type="component" value="Plasmid pILYOP01"/>
</dbReference>
<keyword evidence="3" id="KW-0479">Metal-binding</keyword>
<dbReference type="RefSeq" id="WP_013388703.1">
    <property type="nucleotide sequence ID" value="NC_014633.1"/>
</dbReference>
<keyword evidence="7" id="KW-0411">Iron-sulfur</keyword>
<evidence type="ECO:0000256" key="7">
    <source>
        <dbReference type="ARBA" id="ARBA00023014"/>
    </source>
</evidence>
<dbReference type="InterPro" id="IPR050572">
    <property type="entry name" value="Fe-S_Ferredoxin"/>
</dbReference>
<dbReference type="GO" id="GO:0046872">
    <property type="term" value="F:metal ion binding"/>
    <property type="evidence" value="ECO:0007669"/>
    <property type="project" value="UniProtKB-KW"/>
</dbReference>
<reference evidence="9 10" key="1">
    <citation type="journal article" date="2010" name="Stand. Genomic Sci.">
        <title>Complete genome sequence of Ilyobacter polytropus type strain (CuHbu1).</title>
        <authorList>
            <person name="Sikorski J."/>
            <person name="Chertkov O."/>
            <person name="Lapidus A."/>
            <person name="Nolan M."/>
            <person name="Lucas S."/>
            <person name="Del Rio T.G."/>
            <person name="Tice H."/>
            <person name="Cheng J.F."/>
            <person name="Tapia R."/>
            <person name="Han C."/>
            <person name="Goodwin L."/>
            <person name="Pitluck S."/>
            <person name="Liolios K."/>
            <person name="Ivanova N."/>
            <person name="Mavromatis K."/>
            <person name="Mikhailova N."/>
            <person name="Pati A."/>
            <person name="Chen A."/>
            <person name="Palaniappan K."/>
            <person name="Land M."/>
            <person name="Hauser L."/>
            <person name="Chang Y.J."/>
            <person name="Jeffries C.D."/>
            <person name="Brambilla E."/>
            <person name="Yasawong M."/>
            <person name="Rohde M."/>
            <person name="Pukall R."/>
            <person name="Spring S."/>
            <person name="Goker M."/>
            <person name="Woyke T."/>
            <person name="Bristow J."/>
            <person name="Eisen J.A."/>
            <person name="Markowitz V."/>
            <person name="Hugenholtz P."/>
            <person name="Kyrpides N.C."/>
            <person name="Klenk H.P."/>
        </authorList>
    </citation>
    <scope>NUCLEOTIDE SEQUENCE [LARGE SCALE GENOMIC DNA]</scope>
    <source>
        <strain evidence="10">ATCC 51220 / DSM 2926 / LMG 16218 / CuHBu1</strain>
        <plasmid evidence="10">pILYOP01</plasmid>
    </source>
</reference>
<dbReference type="GO" id="GO:0051539">
    <property type="term" value="F:4 iron, 4 sulfur cluster binding"/>
    <property type="evidence" value="ECO:0007669"/>
    <property type="project" value="UniProtKB-KW"/>
</dbReference>
<dbReference type="PROSITE" id="PS51379">
    <property type="entry name" value="4FE4S_FER_2"/>
    <property type="match status" value="2"/>
</dbReference>
<evidence type="ECO:0000256" key="3">
    <source>
        <dbReference type="ARBA" id="ARBA00022723"/>
    </source>
</evidence>
<dbReference type="OrthoDB" id="9810688at2"/>
<keyword evidence="2" id="KW-0004">4Fe-4S</keyword>
<keyword evidence="4" id="KW-0677">Repeat</keyword>
<feature type="domain" description="4Fe-4S ferredoxin-type" evidence="8">
    <location>
        <begin position="1"/>
        <end position="29"/>
    </location>
</feature>
<evidence type="ECO:0000256" key="4">
    <source>
        <dbReference type="ARBA" id="ARBA00022737"/>
    </source>
</evidence>
<proteinExistence type="predicted"/>
<dbReference type="PANTHER" id="PTHR43687">
    <property type="entry name" value="ADENYLYLSULFATE REDUCTASE, BETA SUBUNIT"/>
    <property type="match status" value="1"/>
</dbReference>
<evidence type="ECO:0000259" key="8">
    <source>
        <dbReference type="PROSITE" id="PS51379"/>
    </source>
</evidence>
<dbReference type="AlphaFoldDB" id="E3HCY8"/>
<name>E3HCY8_ILYPC</name>
<dbReference type="HOGENOM" id="CLU_139698_5_5_0"/>
<evidence type="ECO:0000256" key="1">
    <source>
        <dbReference type="ARBA" id="ARBA00022448"/>
    </source>
</evidence>
<evidence type="ECO:0000256" key="5">
    <source>
        <dbReference type="ARBA" id="ARBA00022982"/>
    </source>
</evidence>
<feature type="domain" description="4Fe-4S ferredoxin-type" evidence="8">
    <location>
        <begin position="31"/>
        <end position="61"/>
    </location>
</feature>
<geneLocation type="plasmid" evidence="9 10">
    <name>pILYOP01</name>
</geneLocation>
<keyword evidence="9" id="KW-0614">Plasmid</keyword>
<sequence>MIKVINDKCKACGECILACPCDVLRMDKETGLATVKYPDDCQLCNLCVYYCPYDAMELTAEKNGKLVLSWS</sequence>
<accession>E3HCY8</accession>
<evidence type="ECO:0000256" key="6">
    <source>
        <dbReference type="ARBA" id="ARBA00023004"/>
    </source>
</evidence>
<keyword evidence="1" id="KW-0813">Transport</keyword>
<keyword evidence="6" id="KW-0408">Iron</keyword>
<dbReference type="InterPro" id="IPR017896">
    <property type="entry name" value="4Fe4S_Fe-S-bd"/>
</dbReference>
<dbReference type="KEGG" id="ipo:Ilyop_2283"/>
<keyword evidence="5" id="KW-0249">Electron transport</keyword>
<dbReference type="PROSITE" id="PS00198">
    <property type="entry name" value="4FE4S_FER_1"/>
    <property type="match status" value="2"/>
</dbReference>
<protein>
    <submittedName>
        <fullName evidence="9">4Fe-4S ferredoxin iron-sulfur binding domain protein</fullName>
    </submittedName>
</protein>